<keyword evidence="2" id="KW-0472">Membrane</keyword>
<keyword evidence="2" id="KW-1133">Transmembrane helix</keyword>
<feature type="compositionally biased region" description="Gly residues" evidence="1">
    <location>
        <begin position="1"/>
        <end position="18"/>
    </location>
</feature>
<keyword evidence="4" id="KW-1185">Reference proteome</keyword>
<evidence type="ECO:0000313" key="4">
    <source>
        <dbReference type="Proteomes" id="UP001240150"/>
    </source>
</evidence>
<dbReference type="RefSeq" id="WP_284919247.1">
    <property type="nucleotide sequence ID" value="NZ_CP126980.1"/>
</dbReference>
<evidence type="ECO:0000256" key="2">
    <source>
        <dbReference type="SAM" id="Phobius"/>
    </source>
</evidence>
<keyword evidence="2" id="KW-0812">Transmembrane</keyword>
<organism evidence="3 4">
    <name type="scientific">Actinoplanes oblitus</name>
    <dbReference type="NCBI Taxonomy" id="3040509"/>
    <lineage>
        <taxon>Bacteria</taxon>
        <taxon>Bacillati</taxon>
        <taxon>Actinomycetota</taxon>
        <taxon>Actinomycetes</taxon>
        <taxon>Micromonosporales</taxon>
        <taxon>Micromonosporaceae</taxon>
        <taxon>Actinoplanes</taxon>
    </lineage>
</organism>
<reference evidence="3 4" key="1">
    <citation type="submission" date="2023-06" db="EMBL/GenBank/DDBJ databases">
        <authorList>
            <person name="Yushchuk O."/>
            <person name="Binda E."/>
            <person name="Ruckert-Reed C."/>
            <person name="Fedorenko V."/>
            <person name="Kalinowski J."/>
            <person name="Marinelli F."/>
        </authorList>
    </citation>
    <scope>NUCLEOTIDE SEQUENCE [LARGE SCALE GENOMIC DNA]</scope>
    <source>
        <strain evidence="3 4">NRRL 3884</strain>
    </source>
</reference>
<protein>
    <submittedName>
        <fullName evidence="3">Uncharacterized protein</fullName>
    </submittedName>
</protein>
<name>A0ABY8WJN7_9ACTN</name>
<feature type="compositionally biased region" description="Low complexity" evidence="1">
    <location>
        <begin position="19"/>
        <end position="29"/>
    </location>
</feature>
<evidence type="ECO:0000313" key="3">
    <source>
        <dbReference type="EMBL" id="WIM97853.1"/>
    </source>
</evidence>
<accession>A0ABY8WJN7</accession>
<gene>
    <name evidence="3" type="ORF">ACTOB_001407</name>
</gene>
<sequence length="179" mass="18012">MSSPGSGGSWFSPGGGGYESHSSSGYSGRYEPRDSPPGQQPRRTSPVLWVALVVGIIAVAGTGWLFLKRSDDPTAADSQQVQTVQSAVAAANAAPACAEVFVPGNVIDASKLKDGCKDASGGIQFVGASNCADGSVLYQVDASTGAPAGWGVGGKKYRAAKGEVAADPAYGKAVRDCNG</sequence>
<feature type="region of interest" description="Disordered" evidence="1">
    <location>
        <begin position="1"/>
        <end position="42"/>
    </location>
</feature>
<dbReference type="EMBL" id="CP126980">
    <property type="protein sequence ID" value="WIM97853.1"/>
    <property type="molecule type" value="Genomic_DNA"/>
</dbReference>
<feature type="transmembrane region" description="Helical" evidence="2">
    <location>
        <begin position="47"/>
        <end position="67"/>
    </location>
</feature>
<evidence type="ECO:0000256" key="1">
    <source>
        <dbReference type="SAM" id="MobiDB-lite"/>
    </source>
</evidence>
<dbReference type="Proteomes" id="UP001240150">
    <property type="component" value="Chromosome"/>
</dbReference>
<proteinExistence type="predicted"/>